<dbReference type="FunFam" id="3.40.1090.10:FF:000005">
    <property type="entry name" value="Patatin"/>
    <property type="match status" value="1"/>
</dbReference>
<proteinExistence type="inferred from homology"/>
<protein>
    <recommendedName>
        <fullName evidence="7">Patatin</fullName>
        <ecNumber evidence="7">3.1.1.-</ecNumber>
    </recommendedName>
</protein>
<dbReference type="GO" id="GO:0016740">
    <property type="term" value="F:transferase activity"/>
    <property type="evidence" value="ECO:0007669"/>
    <property type="project" value="UniProtKB-KW"/>
</dbReference>
<feature type="short sequence motif" description="DGA/G" evidence="6">
    <location>
        <begin position="215"/>
        <end position="217"/>
    </location>
</feature>
<feature type="active site" description="Nucleophile" evidence="6">
    <location>
        <position position="65"/>
    </location>
</feature>
<evidence type="ECO:0000256" key="1">
    <source>
        <dbReference type="ARBA" id="ARBA00010240"/>
    </source>
</evidence>
<keyword evidence="3" id="KW-0611">Plant defense</keyword>
<dbReference type="GO" id="GO:0006952">
    <property type="term" value="P:defense response"/>
    <property type="evidence" value="ECO:0007669"/>
    <property type="project" value="UniProtKB-KW"/>
</dbReference>
<keyword evidence="2 6" id="KW-0378">Hydrolase</keyword>
<dbReference type="GO" id="GO:0016042">
    <property type="term" value="P:lipid catabolic process"/>
    <property type="evidence" value="ECO:0007669"/>
    <property type="project" value="UniProtKB-UniRule"/>
</dbReference>
<dbReference type="SUPFAM" id="SSF52151">
    <property type="entry name" value="FabD/lysophospholipase-like"/>
    <property type="match status" value="1"/>
</dbReference>
<dbReference type="InterPro" id="IPR002641">
    <property type="entry name" value="PNPLA_dom"/>
</dbReference>
<evidence type="ECO:0000256" key="2">
    <source>
        <dbReference type="ARBA" id="ARBA00022801"/>
    </source>
</evidence>
<dbReference type="Pfam" id="PF01734">
    <property type="entry name" value="Patatin"/>
    <property type="match status" value="1"/>
</dbReference>
<comment type="function">
    <text evidence="7">Lipolytic acyl hydrolase (LAH).</text>
</comment>
<comment type="domain">
    <text evidence="7">The nitrogen atoms of the two glycine residues in the GGXR motif define the oxyanion hole, and stabilize the oxyanion that forms during the nucleophilic attack by the catalytic serine during substrate cleavage.</text>
</comment>
<evidence type="ECO:0000256" key="6">
    <source>
        <dbReference type="PROSITE-ProRule" id="PRU01161"/>
    </source>
</evidence>
<feature type="domain" description="PNPLA" evidence="8">
    <location>
        <begin position="21"/>
        <end position="228"/>
    </location>
</feature>
<evidence type="ECO:0000256" key="3">
    <source>
        <dbReference type="ARBA" id="ARBA00022821"/>
    </source>
</evidence>
<dbReference type="EC" id="3.1.1.-" evidence="7"/>
<evidence type="ECO:0000313" key="9">
    <source>
        <dbReference type="EMBL" id="BBH08535.1"/>
    </source>
</evidence>
<dbReference type="PANTHER" id="PTHR32176:SF109">
    <property type="entry name" value="PATATIN-LIKE PROTEIN 2"/>
    <property type="match status" value="1"/>
</dbReference>
<name>A0A4Y1RX41_PRUDU</name>
<reference evidence="9" key="1">
    <citation type="journal article" date="2019" name="Science">
        <title>Mutation of a bHLH transcription factor allowed almond domestication.</title>
        <authorList>
            <person name="Sanchez-Perez R."/>
            <person name="Pavan S."/>
            <person name="Mazzeo R."/>
            <person name="Moldovan C."/>
            <person name="Aiese Cigliano R."/>
            <person name="Del Cueto J."/>
            <person name="Ricciardi F."/>
            <person name="Lotti C."/>
            <person name="Ricciardi L."/>
            <person name="Dicenta F."/>
            <person name="Lopez-Marques R.L."/>
            <person name="Lindberg Moller B."/>
        </authorList>
    </citation>
    <scope>NUCLEOTIDE SEQUENCE</scope>
</reference>
<evidence type="ECO:0000256" key="4">
    <source>
        <dbReference type="ARBA" id="ARBA00022963"/>
    </source>
</evidence>
<dbReference type="EMBL" id="AP019303">
    <property type="protein sequence ID" value="BBH08535.1"/>
    <property type="molecule type" value="Genomic_DNA"/>
</dbReference>
<keyword evidence="9" id="KW-0808">Transferase</keyword>
<dbReference type="Gene3D" id="3.40.1090.10">
    <property type="entry name" value="Cytosolic phospholipase A2 catalytic domain"/>
    <property type="match status" value="1"/>
</dbReference>
<evidence type="ECO:0000256" key="7">
    <source>
        <dbReference type="RuleBase" id="RU361262"/>
    </source>
</evidence>
<gene>
    <name evidence="9" type="ORF">Prudu_020754</name>
</gene>
<sequence length="459" mass="50973">MEKTKSSLHGHANGSSLTTVLSIDGGGIRGIIPGVMLAFLESTLQKIDGDHVRLADYLDWVVGTSTGGLMASMLTTPDKNNRPLYAAKDIVSFYRQHCPKIFPQPSSSRIGKIIHYLKCLIRPKYNGKYLRKLLKKILGDKHLHDMLTNVAITTTDIKQGRAVIFSSHMLKKDPSLDALMSDICVGTSAAPAYLPPHQFTTTTSTGESREFNLIDGGIAANNPAMVGITESETDMHEGNTGIHERILLISLGTGTTSEKKYDAKKAACWGALDWLIGKDRSAPLVDLLMRVNSVMVEYESGSFFKTLRSNGNYLRIQDDTLSGTLASVDIATEENLNDLVKVGEALLKKPVSRLNLDTGKLEPVHPEVTNEVALERMAKILSEERARRKRVVVHENAALLSHKSLFLRFNYCICKEERTYDVDGWLAAWKVSGFMSMERMLFQKTLNNRNLPTFYINPD</sequence>
<feature type="short sequence motif" description="GXGXXG" evidence="6">
    <location>
        <begin position="25"/>
        <end position="30"/>
    </location>
</feature>
<keyword evidence="4 6" id="KW-0442">Lipid degradation</keyword>
<dbReference type="GO" id="GO:0004620">
    <property type="term" value="F:phospholipase activity"/>
    <property type="evidence" value="ECO:0007669"/>
    <property type="project" value="TreeGrafter"/>
</dbReference>
<dbReference type="GO" id="GO:0047372">
    <property type="term" value="F:monoacylglycerol lipase activity"/>
    <property type="evidence" value="ECO:0007669"/>
    <property type="project" value="TreeGrafter"/>
</dbReference>
<evidence type="ECO:0000256" key="5">
    <source>
        <dbReference type="ARBA" id="ARBA00023098"/>
    </source>
</evidence>
<dbReference type="PANTHER" id="PTHR32176">
    <property type="entry name" value="XYLOSE ISOMERASE"/>
    <property type="match status" value="1"/>
</dbReference>
<organism evidence="9">
    <name type="scientific">Prunus dulcis</name>
    <name type="common">Almond</name>
    <name type="synonym">Amygdalus dulcis</name>
    <dbReference type="NCBI Taxonomy" id="3755"/>
    <lineage>
        <taxon>Eukaryota</taxon>
        <taxon>Viridiplantae</taxon>
        <taxon>Streptophyta</taxon>
        <taxon>Embryophyta</taxon>
        <taxon>Tracheophyta</taxon>
        <taxon>Spermatophyta</taxon>
        <taxon>Magnoliopsida</taxon>
        <taxon>eudicotyledons</taxon>
        <taxon>Gunneridae</taxon>
        <taxon>Pentapetalae</taxon>
        <taxon>rosids</taxon>
        <taxon>fabids</taxon>
        <taxon>Rosales</taxon>
        <taxon>Rosaceae</taxon>
        <taxon>Amygdaloideae</taxon>
        <taxon>Amygdaleae</taxon>
        <taxon>Prunus</taxon>
    </lineage>
</organism>
<feature type="short sequence motif" description="GXSXG" evidence="6">
    <location>
        <begin position="63"/>
        <end position="67"/>
    </location>
</feature>
<dbReference type="AlphaFoldDB" id="A0A4Y1RX41"/>
<feature type="active site" description="Proton acceptor" evidence="6">
    <location>
        <position position="215"/>
    </location>
</feature>
<dbReference type="PROSITE" id="PS51635">
    <property type="entry name" value="PNPLA"/>
    <property type="match status" value="1"/>
</dbReference>
<accession>A0A4Y1RX41</accession>
<dbReference type="InterPro" id="IPR016035">
    <property type="entry name" value="Acyl_Trfase/lysoPLipase"/>
</dbReference>
<evidence type="ECO:0000259" key="8">
    <source>
        <dbReference type="PROSITE" id="PS51635"/>
    </source>
</evidence>
<keyword evidence="5 6" id="KW-0443">Lipid metabolism</keyword>
<comment type="similarity">
    <text evidence="1 7">Belongs to the patatin family.</text>
</comment>